<dbReference type="AlphaFoldDB" id="A0A191V9I9"/>
<proteinExistence type="inferred from homology"/>
<evidence type="ECO:0000256" key="6">
    <source>
        <dbReference type="ARBA" id="ARBA00022576"/>
    </source>
</evidence>
<dbReference type="GeneID" id="91306694"/>
<dbReference type="InterPro" id="IPR004839">
    <property type="entry name" value="Aminotransferase_I/II_large"/>
</dbReference>
<dbReference type="GO" id="GO:0030170">
    <property type="term" value="F:pyridoxal phosphate binding"/>
    <property type="evidence" value="ECO:0007669"/>
    <property type="project" value="InterPro"/>
</dbReference>
<evidence type="ECO:0000256" key="5">
    <source>
        <dbReference type="ARBA" id="ARBA00022490"/>
    </source>
</evidence>
<dbReference type="PANTHER" id="PTHR43807">
    <property type="entry name" value="FI04487P"/>
    <property type="match status" value="1"/>
</dbReference>
<name>A0A191V9I9_9ACTN</name>
<gene>
    <name evidence="17" type="ORF">Spa2297_17545</name>
</gene>
<dbReference type="GO" id="GO:0009016">
    <property type="term" value="F:succinyldiaminopimelate transaminase activity"/>
    <property type="evidence" value="ECO:0007669"/>
    <property type="project" value="UniProtKB-EC"/>
</dbReference>
<evidence type="ECO:0000256" key="4">
    <source>
        <dbReference type="ARBA" id="ARBA00011738"/>
    </source>
</evidence>
<sequence>MTSMSSSARPLLNRRLAEFGTTIFAEMSALAARTGAINLGQGFPDTDGPEEVREAAVRALRDGRGNQYPPGPGVPELRAAVAAHQERRYGLSFDPDTEVLVTAGATEAIAASLLALLEPGDEVVALEPYYDSYAAAIAMAGGTRVPVTLRPHTTDEGPVFRLDLDELRDAVTDRTRLLLLNTPHNPTGTVLTRAELAAIAELAVERDLLVVTDEVYEHLVFDTAEHIPLATFPGMRERTVTIGSAGKTFSFTGWKVGWVTATPALVTAVRSAKQYLTYVASGPFQYAIAEALALPESYFGAYREDMRAKRDLLAAGLAEAGFGVFRPAGTYFVTTDIRPLGESDGFAFCRGLPERAGVVAVPNAVFYDHRDAGAPYVRFAFCKRIPVLEEAVGRLKALAG</sequence>
<dbReference type="InterPro" id="IPR051326">
    <property type="entry name" value="Kynurenine-oxoglutarate_AT"/>
</dbReference>
<dbReference type="CDD" id="cd00609">
    <property type="entry name" value="AAT_like"/>
    <property type="match status" value="1"/>
</dbReference>
<dbReference type="PANTHER" id="PTHR43807:SF20">
    <property type="entry name" value="FI04487P"/>
    <property type="match status" value="1"/>
</dbReference>
<evidence type="ECO:0000256" key="10">
    <source>
        <dbReference type="ARBA" id="ARBA00051121"/>
    </source>
</evidence>
<evidence type="ECO:0000259" key="16">
    <source>
        <dbReference type="Pfam" id="PF00155"/>
    </source>
</evidence>
<evidence type="ECO:0000256" key="11">
    <source>
        <dbReference type="ARBA" id="ARBA00055496"/>
    </source>
</evidence>
<comment type="subcellular location">
    <subcellularLocation>
        <location evidence="2">Cytoplasm</location>
    </subcellularLocation>
</comment>
<dbReference type="InterPro" id="IPR015424">
    <property type="entry name" value="PyrdxlP-dep_Trfase"/>
</dbReference>
<evidence type="ECO:0000256" key="13">
    <source>
        <dbReference type="ARBA" id="ARBA00066978"/>
    </source>
</evidence>
<dbReference type="NCBIfam" id="NF005855">
    <property type="entry name" value="PRK07777.1"/>
    <property type="match status" value="1"/>
</dbReference>
<evidence type="ECO:0000256" key="9">
    <source>
        <dbReference type="ARBA" id="ARBA00022898"/>
    </source>
</evidence>
<comment type="similarity">
    <text evidence="3">Belongs to the class-III pyridoxal-phosphate-dependent aminotransferase family.</text>
</comment>
<keyword evidence="6 17" id="KW-0032">Aminotransferase</keyword>
<dbReference type="Proteomes" id="UP000078468">
    <property type="component" value="Chromosome"/>
</dbReference>
<evidence type="ECO:0000256" key="2">
    <source>
        <dbReference type="ARBA" id="ARBA00004496"/>
    </source>
</evidence>
<evidence type="ECO:0000313" key="17">
    <source>
        <dbReference type="EMBL" id="ANJ11543.1"/>
    </source>
</evidence>
<evidence type="ECO:0000256" key="14">
    <source>
        <dbReference type="ARBA" id="ARBA00073795"/>
    </source>
</evidence>
<evidence type="ECO:0000256" key="7">
    <source>
        <dbReference type="ARBA" id="ARBA00022605"/>
    </source>
</evidence>
<dbReference type="InterPro" id="IPR015421">
    <property type="entry name" value="PyrdxlP-dep_Trfase_major"/>
</dbReference>
<evidence type="ECO:0000256" key="12">
    <source>
        <dbReference type="ARBA" id="ARBA00060594"/>
    </source>
</evidence>
<dbReference type="Gene3D" id="3.40.640.10">
    <property type="entry name" value="Type I PLP-dependent aspartate aminotransferase-like (Major domain)"/>
    <property type="match status" value="1"/>
</dbReference>
<comment type="pathway">
    <text evidence="12">Amino-acid biosynthesis; L-lysine biosynthesis via DAP pathway; LL-2,6-diaminopimelate from (S)-tetrahydrodipicolinate (succinylase route): step 2/3.</text>
</comment>
<dbReference type="FunFam" id="3.40.640.10:FF:000076">
    <property type="entry name" value="N-succinyldiaminopimelate aminotransferase DapC"/>
    <property type="match status" value="1"/>
</dbReference>
<dbReference type="KEGG" id="spav:Spa2297_17545"/>
<evidence type="ECO:0000256" key="8">
    <source>
        <dbReference type="ARBA" id="ARBA00022679"/>
    </source>
</evidence>
<dbReference type="Pfam" id="PF00155">
    <property type="entry name" value="Aminotran_1_2"/>
    <property type="match status" value="1"/>
</dbReference>
<comment type="catalytic activity">
    <reaction evidence="10">
        <text>N-succinyl-(2S,6S)-2,6-diaminopimelate + 2-oxoglutarate = (S)-2-succinylamino-6-oxoheptanedioate + L-glutamate</text>
        <dbReference type="Rhea" id="RHEA:11960"/>
        <dbReference type="ChEBI" id="CHEBI:15685"/>
        <dbReference type="ChEBI" id="CHEBI:16810"/>
        <dbReference type="ChEBI" id="CHEBI:29985"/>
        <dbReference type="ChEBI" id="CHEBI:58087"/>
        <dbReference type="EC" id="2.6.1.17"/>
    </reaction>
</comment>
<dbReference type="EMBL" id="CP015866">
    <property type="protein sequence ID" value="ANJ11543.1"/>
    <property type="molecule type" value="Genomic_DNA"/>
</dbReference>
<evidence type="ECO:0000256" key="15">
    <source>
        <dbReference type="ARBA" id="ARBA00078668"/>
    </source>
</evidence>
<dbReference type="GO" id="GO:0016212">
    <property type="term" value="F:kynurenine-oxoglutarate transaminase activity"/>
    <property type="evidence" value="ECO:0007669"/>
    <property type="project" value="TreeGrafter"/>
</dbReference>
<protein>
    <recommendedName>
        <fullName evidence="14">Probable N-succinyldiaminopimelate aminotransferase DapC</fullName>
        <ecNumber evidence="13">2.6.1.17</ecNumber>
    </recommendedName>
    <alternativeName>
        <fullName evidence="15">DAP-AT</fullName>
    </alternativeName>
</protein>
<dbReference type="InterPro" id="IPR015422">
    <property type="entry name" value="PyrdxlP-dep_Trfase_small"/>
</dbReference>
<dbReference type="EC" id="2.6.1.17" evidence="13"/>
<feature type="domain" description="Aminotransferase class I/classII large" evidence="16">
    <location>
        <begin position="36"/>
        <end position="379"/>
    </location>
</feature>
<keyword evidence="8 17" id="KW-0808">Transferase</keyword>
<evidence type="ECO:0000256" key="3">
    <source>
        <dbReference type="ARBA" id="ARBA00008954"/>
    </source>
</evidence>
<dbReference type="SUPFAM" id="SSF53383">
    <property type="entry name" value="PLP-dependent transferases"/>
    <property type="match status" value="1"/>
</dbReference>
<dbReference type="RefSeq" id="WP_064731872.1">
    <property type="nucleotide sequence ID" value="NZ_BMRX01000001.1"/>
</dbReference>
<comment type="subunit">
    <text evidence="4">Homodimer.</text>
</comment>
<dbReference type="GO" id="GO:0005737">
    <property type="term" value="C:cytoplasm"/>
    <property type="evidence" value="ECO:0007669"/>
    <property type="project" value="UniProtKB-SubCell"/>
</dbReference>
<evidence type="ECO:0000256" key="1">
    <source>
        <dbReference type="ARBA" id="ARBA00001933"/>
    </source>
</evidence>
<accession>A0A191V9I9</accession>
<comment type="cofactor">
    <cofactor evidence="1">
        <name>pyridoxal 5'-phosphate</name>
        <dbReference type="ChEBI" id="CHEBI:597326"/>
    </cofactor>
</comment>
<comment type="function">
    <text evidence="11">Involved in the lysine biosynthetic pathways. It catalyzes the transfer of an amino group from L-glutamate to N-succinyl-2-l-amino-6-oxoheptanedioate (N-succinyl-2-l-amino-6-ketopimelate) in a PLP-dependent reaction, yielding as products N-succinyl-l-2,6-diaminoheptanedioate (N-succinyl-diaminopimelate) and 2-oxoglutarate.</text>
</comment>
<dbReference type="GO" id="GO:0008652">
    <property type="term" value="P:amino acid biosynthetic process"/>
    <property type="evidence" value="ECO:0007669"/>
    <property type="project" value="UniProtKB-KW"/>
</dbReference>
<keyword evidence="7" id="KW-0028">Amino-acid biosynthesis</keyword>
<reference evidence="17 18" key="1">
    <citation type="submission" date="2016-05" db="EMBL/GenBank/DDBJ databases">
        <title>Non-Contiguous Finished Genome Sequence of Streptomyces parvulus 2297 Integrated Site-Specifically with Actinophage R4.</title>
        <authorList>
            <person name="Nishizawa T."/>
            <person name="Miura T."/>
            <person name="Harada C."/>
            <person name="Guo Y."/>
            <person name="Narisawa K."/>
            <person name="Ohta H."/>
            <person name="Takahashi H."/>
            <person name="Shirai M."/>
        </authorList>
    </citation>
    <scope>NUCLEOTIDE SEQUENCE [LARGE SCALE GENOMIC DNA]</scope>
    <source>
        <strain evidence="17 18">2297</strain>
    </source>
</reference>
<dbReference type="Gene3D" id="3.90.1150.10">
    <property type="entry name" value="Aspartate Aminotransferase, domain 1"/>
    <property type="match status" value="1"/>
</dbReference>
<keyword evidence="5" id="KW-0963">Cytoplasm</keyword>
<organism evidence="17 18">
    <name type="scientific">Streptomyces parvulus</name>
    <dbReference type="NCBI Taxonomy" id="146923"/>
    <lineage>
        <taxon>Bacteria</taxon>
        <taxon>Bacillati</taxon>
        <taxon>Actinomycetota</taxon>
        <taxon>Actinomycetes</taxon>
        <taxon>Kitasatosporales</taxon>
        <taxon>Streptomycetaceae</taxon>
        <taxon>Streptomyces</taxon>
    </lineage>
</organism>
<keyword evidence="9" id="KW-0663">Pyridoxal phosphate</keyword>
<evidence type="ECO:0000313" key="18">
    <source>
        <dbReference type="Proteomes" id="UP000078468"/>
    </source>
</evidence>